<dbReference type="InterPro" id="IPR036259">
    <property type="entry name" value="MFS_trans_sf"/>
</dbReference>
<keyword evidence="4 9" id="KW-0812">Transmembrane</keyword>
<dbReference type="SUPFAM" id="SSF103473">
    <property type="entry name" value="MFS general substrate transporter"/>
    <property type="match status" value="1"/>
</dbReference>
<dbReference type="GO" id="GO:0046677">
    <property type="term" value="P:response to antibiotic"/>
    <property type="evidence" value="ECO:0007669"/>
    <property type="project" value="UniProtKB-KW"/>
</dbReference>
<dbReference type="RefSeq" id="WP_084749467.1">
    <property type="nucleotide sequence ID" value="NZ_CP020563.1"/>
</dbReference>
<feature type="transmembrane region" description="Helical" evidence="9">
    <location>
        <begin position="39"/>
        <end position="62"/>
    </location>
</feature>
<keyword evidence="5 9" id="KW-1133">Transmembrane helix</keyword>
<feature type="compositionally biased region" description="Basic and acidic residues" evidence="8">
    <location>
        <begin position="525"/>
        <end position="534"/>
    </location>
</feature>
<comment type="subcellular location">
    <subcellularLocation>
        <location evidence="1">Cell membrane</location>
        <topology evidence="1">Multi-pass membrane protein</topology>
    </subcellularLocation>
</comment>
<feature type="domain" description="Major facilitator superfamily (MFS) profile" evidence="10">
    <location>
        <begin position="41"/>
        <end position="527"/>
    </location>
</feature>
<sequence>MSTRPEPGSPERADAQSARTDVPPERPGTPPERAGVREWTALAVLGVPAVLVMMNMSVLYLALPTLSRDLDPSGPQLLWITDIYGFMVAGALITMGTLGDRLGHRRVLLAGAVAFTGASVFAAYADSAGMLIAARAVQGVAAASLAPSSLSVIRTLFRDPGQRTLAITIWMMSFMGGGALGPLVGGVLLQYFWWGSVFLVAVPTMLVLLLTAPFLVPEFRPAGPGRLDPVSVVLSLTAPLAVVYGVKSLAADGVGPSSLGAIAAGTAVGALFVRRQRRLDTPLLDLSLFRIPAFAVPAGGMIVVGMLLFGTSLLTSQYLQLVLGFEPLEAGLWQLPTAVGGTVAALWVSGLAARFQPAVLMSAGAALAVLGPVLLTRADGGPGFVVAGSLLLFAGLTPFMALGTGLVVGAAPPERAGAASAVSETGAELGGALGIATLGSVATAVYGGHLADRMPDGVPPELAGPAGETLPAALEVARQLPEELGTALADTARAAFTHSLHVHALILIPLLLALSALTLTLRRRGGEPAGDHGTPDSAAAPAPATD</sequence>
<feature type="transmembrane region" description="Helical" evidence="9">
    <location>
        <begin position="165"/>
        <end position="185"/>
    </location>
</feature>
<dbReference type="InterPro" id="IPR011701">
    <property type="entry name" value="MFS"/>
</dbReference>
<feature type="transmembrane region" description="Helical" evidence="9">
    <location>
        <begin position="500"/>
        <end position="521"/>
    </location>
</feature>
<dbReference type="PANTHER" id="PTHR42718:SF47">
    <property type="entry name" value="METHYL VIOLOGEN RESISTANCE PROTEIN SMVA"/>
    <property type="match status" value="1"/>
</dbReference>
<feature type="transmembrane region" description="Helical" evidence="9">
    <location>
        <begin position="358"/>
        <end position="378"/>
    </location>
</feature>
<evidence type="ECO:0000256" key="5">
    <source>
        <dbReference type="ARBA" id="ARBA00022989"/>
    </source>
</evidence>
<keyword evidence="12" id="KW-1185">Reference proteome</keyword>
<protein>
    <submittedName>
        <fullName evidence="11">MFS transporter</fullName>
    </submittedName>
</protein>
<evidence type="ECO:0000313" key="12">
    <source>
        <dbReference type="Proteomes" id="UP000192251"/>
    </source>
</evidence>
<dbReference type="PANTHER" id="PTHR42718">
    <property type="entry name" value="MAJOR FACILITATOR SUPERFAMILY MULTIDRUG TRANSPORTER MFSC"/>
    <property type="match status" value="1"/>
</dbReference>
<proteinExistence type="predicted"/>
<name>A0ABC8BYB6_9ACTN</name>
<evidence type="ECO:0000256" key="7">
    <source>
        <dbReference type="ARBA" id="ARBA00023251"/>
    </source>
</evidence>
<dbReference type="PROSITE" id="PS50850">
    <property type="entry name" value="MFS"/>
    <property type="match status" value="1"/>
</dbReference>
<dbReference type="Proteomes" id="UP000192251">
    <property type="component" value="Chromosome"/>
</dbReference>
<dbReference type="GO" id="GO:0005886">
    <property type="term" value="C:plasma membrane"/>
    <property type="evidence" value="ECO:0007669"/>
    <property type="project" value="UniProtKB-SubCell"/>
</dbReference>
<dbReference type="CDD" id="cd17321">
    <property type="entry name" value="MFS_MMR_MDR_like"/>
    <property type="match status" value="1"/>
</dbReference>
<feature type="transmembrane region" description="Helical" evidence="9">
    <location>
        <begin position="384"/>
        <end position="408"/>
    </location>
</feature>
<evidence type="ECO:0000259" key="10">
    <source>
        <dbReference type="PROSITE" id="PS50850"/>
    </source>
</evidence>
<feature type="transmembrane region" description="Helical" evidence="9">
    <location>
        <begin position="331"/>
        <end position="351"/>
    </location>
</feature>
<dbReference type="KEGG" id="kab:B7C62_26155"/>
<feature type="transmembrane region" description="Helical" evidence="9">
    <location>
        <begin position="429"/>
        <end position="449"/>
    </location>
</feature>
<evidence type="ECO:0000313" key="11">
    <source>
        <dbReference type="EMBL" id="ARF75344.1"/>
    </source>
</evidence>
<feature type="transmembrane region" description="Helical" evidence="9">
    <location>
        <begin position="107"/>
        <end position="125"/>
    </location>
</feature>
<feature type="region of interest" description="Disordered" evidence="8">
    <location>
        <begin position="1"/>
        <end position="34"/>
    </location>
</feature>
<feature type="transmembrane region" description="Helical" evidence="9">
    <location>
        <begin position="77"/>
        <end position="95"/>
    </location>
</feature>
<gene>
    <name evidence="11" type="ORF">B7C62_26155</name>
</gene>
<dbReference type="EMBL" id="CP020563">
    <property type="protein sequence ID" value="ARF75344.1"/>
    <property type="molecule type" value="Genomic_DNA"/>
</dbReference>
<dbReference type="InterPro" id="IPR020846">
    <property type="entry name" value="MFS_dom"/>
</dbReference>
<keyword evidence="3" id="KW-1003">Cell membrane</keyword>
<dbReference type="Pfam" id="PF07690">
    <property type="entry name" value="MFS_1"/>
    <property type="match status" value="1"/>
</dbReference>
<feature type="transmembrane region" description="Helical" evidence="9">
    <location>
        <begin position="253"/>
        <end position="273"/>
    </location>
</feature>
<keyword evidence="7" id="KW-0046">Antibiotic resistance</keyword>
<keyword evidence="2" id="KW-0813">Transport</keyword>
<accession>A0ABC8BYB6</accession>
<organism evidence="11 12">
    <name type="scientific">Kitasatospora albolonga</name>
    <dbReference type="NCBI Taxonomy" id="68173"/>
    <lineage>
        <taxon>Bacteria</taxon>
        <taxon>Bacillati</taxon>
        <taxon>Actinomycetota</taxon>
        <taxon>Actinomycetes</taxon>
        <taxon>Kitasatosporales</taxon>
        <taxon>Streptomycetaceae</taxon>
        <taxon>Kitasatospora</taxon>
    </lineage>
</organism>
<evidence type="ECO:0000256" key="3">
    <source>
        <dbReference type="ARBA" id="ARBA00022475"/>
    </source>
</evidence>
<feature type="transmembrane region" description="Helical" evidence="9">
    <location>
        <begin position="294"/>
        <end position="319"/>
    </location>
</feature>
<feature type="transmembrane region" description="Helical" evidence="9">
    <location>
        <begin position="191"/>
        <end position="215"/>
    </location>
</feature>
<evidence type="ECO:0000256" key="9">
    <source>
        <dbReference type="SAM" id="Phobius"/>
    </source>
</evidence>
<evidence type="ECO:0000256" key="8">
    <source>
        <dbReference type="SAM" id="MobiDB-lite"/>
    </source>
</evidence>
<dbReference type="Gene3D" id="1.20.1250.20">
    <property type="entry name" value="MFS general substrate transporter like domains"/>
    <property type="match status" value="1"/>
</dbReference>
<feature type="region of interest" description="Disordered" evidence="8">
    <location>
        <begin position="525"/>
        <end position="546"/>
    </location>
</feature>
<reference evidence="11 12" key="1">
    <citation type="submission" date="2017-04" db="EMBL/GenBank/DDBJ databases">
        <title>The complete genome sequence of Streptomyces albolongus YIM 101047, the producer of novel bafilomycins and novel odoriferous sesquiterpenoids.</title>
        <authorList>
            <person name="Yin M."/>
            <person name="Jiang Y."/>
        </authorList>
    </citation>
    <scope>NUCLEOTIDE SEQUENCE [LARGE SCALE GENOMIC DNA]</scope>
    <source>
        <strain evidence="11 12">YIM 101047</strain>
    </source>
</reference>
<evidence type="ECO:0000256" key="6">
    <source>
        <dbReference type="ARBA" id="ARBA00023136"/>
    </source>
</evidence>
<evidence type="ECO:0000256" key="1">
    <source>
        <dbReference type="ARBA" id="ARBA00004651"/>
    </source>
</evidence>
<evidence type="ECO:0000256" key="2">
    <source>
        <dbReference type="ARBA" id="ARBA00022448"/>
    </source>
</evidence>
<dbReference type="AlphaFoldDB" id="A0ABC8BYB6"/>
<evidence type="ECO:0000256" key="4">
    <source>
        <dbReference type="ARBA" id="ARBA00022692"/>
    </source>
</evidence>
<keyword evidence="6 9" id="KW-0472">Membrane</keyword>